<dbReference type="Proteomes" id="UP000282125">
    <property type="component" value="Unassembled WGS sequence"/>
</dbReference>
<gene>
    <name evidence="1" type="ORF">EG244_16485</name>
</gene>
<reference evidence="1 2" key="1">
    <citation type="submission" date="2018-11" db="EMBL/GenBank/DDBJ databases">
        <title>Gemmobacter sp. nov., YIM 102744-1 draft genome.</title>
        <authorList>
            <person name="Li G."/>
            <person name="Jiang Y."/>
        </authorList>
    </citation>
    <scope>NUCLEOTIDE SEQUENCE [LARGE SCALE GENOMIC DNA]</scope>
    <source>
        <strain evidence="1 2">YIM 102744-1</strain>
    </source>
</reference>
<sequence length="88" mass="9080">MSDQFKNHAIGVDGPAVGALAVVPSNTDDLAQAIRAITIGGEGGAVSFISSRDGQTYTTGFLPVGTYPLCARRIRLTGTTATLITGWI</sequence>
<proteinExistence type="predicted"/>
<evidence type="ECO:0000313" key="2">
    <source>
        <dbReference type="Proteomes" id="UP000282125"/>
    </source>
</evidence>
<protein>
    <submittedName>
        <fullName evidence="1">Uncharacterized protein</fullName>
    </submittedName>
</protein>
<dbReference type="AlphaFoldDB" id="A0A3P3DA90"/>
<organism evidence="1 2">
    <name type="scientific">Falsigemmobacter faecalis</name>
    <dbReference type="NCBI Taxonomy" id="2488730"/>
    <lineage>
        <taxon>Bacteria</taxon>
        <taxon>Pseudomonadati</taxon>
        <taxon>Pseudomonadota</taxon>
        <taxon>Alphaproteobacteria</taxon>
        <taxon>Rhodobacterales</taxon>
        <taxon>Paracoccaceae</taxon>
        <taxon>Falsigemmobacter</taxon>
    </lineage>
</organism>
<comment type="caution">
    <text evidence="1">The sequence shown here is derived from an EMBL/GenBank/DDBJ whole genome shotgun (WGS) entry which is preliminary data.</text>
</comment>
<name>A0A3P3DA90_9RHOB</name>
<keyword evidence="2" id="KW-1185">Reference proteome</keyword>
<dbReference type="RefSeq" id="WP_124966279.1">
    <property type="nucleotide sequence ID" value="NZ_RRAZ01000031.1"/>
</dbReference>
<dbReference type="OrthoDB" id="7916272at2"/>
<accession>A0A3P3DA90</accession>
<evidence type="ECO:0000313" key="1">
    <source>
        <dbReference type="EMBL" id="RRH71273.1"/>
    </source>
</evidence>
<dbReference type="EMBL" id="RRAZ01000031">
    <property type="protein sequence ID" value="RRH71273.1"/>
    <property type="molecule type" value="Genomic_DNA"/>
</dbReference>